<keyword evidence="6 9" id="KW-0732">Signal</keyword>
<dbReference type="InterPro" id="IPR017853">
    <property type="entry name" value="GH"/>
</dbReference>
<comment type="catalytic activity">
    <reaction evidence="1">
        <text>Random hydrolysis of (1-&gt;4)-beta-D-mannosidic linkages in mannans, galactomannans and glucomannans.</text>
        <dbReference type="EC" id="3.2.1.78"/>
    </reaction>
</comment>
<dbReference type="GO" id="GO:0005576">
    <property type="term" value="C:extracellular region"/>
    <property type="evidence" value="ECO:0007669"/>
    <property type="project" value="UniProtKB-SubCell"/>
</dbReference>
<evidence type="ECO:0000256" key="4">
    <source>
        <dbReference type="ARBA" id="ARBA00012706"/>
    </source>
</evidence>
<evidence type="ECO:0000256" key="5">
    <source>
        <dbReference type="ARBA" id="ARBA00022525"/>
    </source>
</evidence>
<protein>
    <recommendedName>
        <fullName evidence="4">mannan endo-1,4-beta-mannosidase</fullName>
        <ecNumber evidence="4">3.2.1.78</ecNumber>
    </recommendedName>
</protein>
<organism evidence="11 12">
    <name type="scientific">Fusarium zealandicum</name>
    <dbReference type="NCBI Taxonomy" id="1053134"/>
    <lineage>
        <taxon>Eukaryota</taxon>
        <taxon>Fungi</taxon>
        <taxon>Dikarya</taxon>
        <taxon>Ascomycota</taxon>
        <taxon>Pezizomycotina</taxon>
        <taxon>Sordariomycetes</taxon>
        <taxon>Hypocreomycetidae</taxon>
        <taxon>Hypocreales</taxon>
        <taxon>Nectriaceae</taxon>
        <taxon>Fusarium</taxon>
        <taxon>Fusarium staphyleae species complex</taxon>
    </lineage>
</organism>
<evidence type="ECO:0000256" key="3">
    <source>
        <dbReference type="ARBA" id="ARBA00005641"/>
    </source>
</evidence>
<evidence type="ECO:0000259" key="10">
    <source>
        <dbReference type="Pfam" id="PF26410"/>
    </source>
</evidence>
<dbReference type="InterPro" id="IPR045053">
    <property type="entry name" value="MAN-like"/>
</dbReference>
<comment type="caution">
    <text evidence="11">The sequence shown here is derived from an EMBL/GenBank/DDBJ whole genome shotgun (WGS) entry which is preliminary data.</text>
</comment>
<evidence type="ECO:0000256" key="7">
    <source>
        <dbReference type="ARBA" id="ARBA00022801"/>
    </source>
</evidence>
<dbReference type="Proteomes" id="UP000635477">
    <property type="component" value="Unassembled WGS sequence"/>
</dbReference>
<keyword evidence="5" id="KW-0964">Secreted</keyword>
<evidence type="ECO:0000256" key="2">
    <source>
        <dbReference type="ARBA" id="ARBA00004613"/>
    </source>
</evidence>
<keyword evidence="12" id="KW-1185">Reference proteome</keyword>
<gene>
    <name evidence="11" type="ORF">FZEAL_2791</name>
</gene>
<feature type="signal peptide" evidence="9">
    <location>
        <begin position="1"/>
        <end position="19"/>
    </location>
</feature>
<dbReference type="EMBL" id="JABEYC010000171">
    <property type="protein sequence ID" value="KAF4981397.1"/>
    <property type="molecule type" value="Genomic_DNA"/>
</dbReference>
<dbReference type="GO" id="GO:0016985">
    <property type="term" value="F:mannan endo-1,4-beta-mannosidase activity"/>
    <property type="evidence" value="ECO:0007669"/>
    <property type="project" value="UniProtKB-EC"/>
</dbReference>
<dbReference type="EC" id="3.2.1.78" evidence="4"/>
<dbReference type="PANTHER" id="PTHR31451:SF39">
    <property type="entry name" value="MANNAN ENDO-1,4-BETA-MANNOSIDASE 1"/>
    <property type="match status" value="1"/>
</dbReference>
<evidence type="ECO:0000256" key="6">
    <source>
        <dbReference type="ARBA" id="ARBA00022729"/>
    </source>
</evidence>
<reference evidence="11" key="1">
    <citation type="journal article" date="2020" name="BMC Genomics">
        <title>Correction to: Identification and distribution of gene clusters required for synthesis of sphingolipid metabolism inhibitors in diverse species of the filamentous fungus Fusarium.</title>
        <authorList>
            <person name="Kim H.S."/>
            <person name="Lohmar J.M."/>
            <person name="Busman M."/>
            <person name="Brown D.W."/>
            <person name="Naumann T.A."/>
            <person name="Divon H.H."/>
            <person name="Lysoe E."/>
            <person name="Uhlig S."/>
            <person name="Proctor R.H."/>
        </authorList>
    </citation>
    <scope>NUCLEOTIDE SEQUENCE</scope>
    <source>
        <strain evidence="11">NRRL 22465</strain>
    </source>
</reference>
<keyword evidence="7" id="KW-0378">Hydrolase</keyword>
<evidence type="ECO:0000256" key="1">
    <source>
        <dbReference type="ARBA" id="ARBA00001678"/>
    </source>
</evidence>
<dbReference type="AlphaFoldDB" id="A0A8H4UQV0"/>
<evidence type="ECO:0000313" key="12">
    <source>
        <dbReference type="Proteomes" id="UP000635477"/>
    </source>
</evidence>
<dbReference type="InterPro" id="IPR001547">
    <property type="entry name" value="Glyco_hydro_5"/>
</dbReference>
<reference evidence="11" key="2">
    <citation type="submission" date="2020-05" db="EMBL/GenBank/DDBJ databases">
        <authorList>
            <person name="Kim H.-S."/>
            <person name="Proctor R.H."/>
            <person name="Brown D.W."/>
        </authorList>
    </citation>
    <scope>NUCLEOTIDE SEQUENCE</scope>
    <source>
        <strain evidence="11">NRRL 22465</strain>
    </source>
</reference>
<evidence type="ECO:0000256" key="8">
    <source>
        <dbReference type="ARBA" id="ARBA00023295"/>
    </source>
</evidence>
<feature type="chain" id="PRO_5034780587" description="mannan endo-1,4-beta-mannosidase" evidence="9">
    <location>
        <begin position="20"/>
        <end position="363"/>
    </location>
</feature>
<evidence type="ECO:0000313" key="11">
    <source>
        <dbReference type="EMBL" id="KAF4981397.1"/>
    </source>
</evidence>
<comment type="similarity">
    <text evidence="3">Belongs to the glycosyl hydrolase 5 (cellulase A) family.</text>
</comment>
<dbReference type="OrthoDB" id="428177at2759"/>
<proteinExistence type="inferred from homology"/>
<dbReference type="Pfam" id="PF26410">
    <property type="entry name" value="GH5_mannosidase"/>
    <property type="match status" value="1"/>
</dbReference>
<accession>A0A8H4UQV0</accession>
<keyword evidence="8" id="KW-0326">Glycosidase</keyword>
<dbReference type="PANTHER" id="PTHR31451">
    <property type="match status" value="1"/>
</dbReference>
<feature type="domain" description="Glycoside hydrolase family 5" evidence="10">
    <location>
        <begin position="85"/>
        <end position="262"/>
    </location>
</feature>
<comment type="subcellular location">
    <subcellularLocation>
        <location evidence="2">Secreted</location>
    </subcellularLocation>
</comment>
<dbReference type="Gene3D" id="3.20.20.80">
    <property type="entry name" value="Glycosidases"/>
    <property type="match status" value="1"/>
</dbReference>
<name>A0A8H4UQV0_9HYPO</name>
<evidence type="ECO:0000256" key="9">
    <source>
        <dbReference type="SAM" id="SignalP"/>
    </source>
</evidence>
<dbReference type="SUPFAM" id="SSF51445">
    <property type="entry name" value="(Trans)glycosidases"/>
    <property type="match status" value="1"/>
</dbReference>
<sequence length="363" mass="40572">MWNIAFFVLAQAVLVAASASNYRSVDRSFAGVNSFFLHAFQGPDRLEVLDAIQAANLKVLRLFISETFENFKGTGSVYMPDIEPQAVGVYDDMQLEAIDQLMVEAHERGIRLIIAMHDRYQLGCWGNDTYVDKYHLPAIDCSRGKASANNVEFWYSDSNCISDFENRIRHILEHRNTLIEGSPLWKDLSSHIFSFNIQNEGQGHLNSNIPPHPSWWCDRATFMRDIMGGSDVLISTGGGNEFPNSDVAENWACSALDLVTMHSYSGVDEFRQKGPIALQHALDSNKLMVFEEFGALGKGKADEIAQHIAVFNNLGVPWLPWQISKPGNKEADFEFWTDEPAYSVVMAGSDTAAGLPSAQKWHS</sequence>